<dbReference type="InterPro" id="IPR000917">
    <property type="entry name" value="Sulfatase_N"/>
</dbReference>
<dbReference type="InterPro" id="IPR052701">
    <property type="entry name" value="GAG_Ulvan_Degrading_Sulfatases"/>
</dbReference>
<keyword evidence="1" id="KW-0732">Signal</keyword>
<accession>A0ABP9UW61</accession>
<dbReference type="CDD" id="cd16142">
    <property type="entry name" value="ARS_like"/>
    <property type="match status" value="1"/>
</dbReference>
<dbReference type="EMBL" id="BAABRL010000002">
    <property type="protein sequence ID" value="GAA5494458.1"/>
    <property type="molecule type" value="Genomic_DNA"/>
</dbReference>
<dbReference type="Gene3D" id="3.30.1120.10">
    <property type="match status" value="1"/>
</dbReference>
<dbReference type="PANTHER" id="PTHR43751">
    <property type="entry name" value="SULFATASE"/>
    <property type="match status" value="1"/>
</dbReference>
<dbReference type="Proteomes" id="UP001424741">
    <property type="component" value="Unassembled WGS sequence"/>
</dbReference>
<organism evidence="3 4">
    <name type="scientific">Rubritalea halochordaticola</name>
    <dbReference type="NCBI Taxonomy" id="714537"/>
    <lineage>
        <taxon>Bacteria</taxon>
        <taxon>Pseudomonadati</taxon>
        <taxon>Verrucomicrobiota</taxon>
        <taxon>Verrucomicrobiia</taxon>
        <taxon>Verrucomicrobiales</taxon>
        <taxon>Rubritaleaceae</taxon>
        <taxon>Rubritalea</taxon>
    </lineage>
</organism>
<comment type="caution">
    <text evidence="3">The sequence shown here is derived from an EMBL/GenBank/DDBJ whole genome shotgun (WGS) entry which is preliminary data.</text>
</comment>
<feature type="signal peptide" evidence="1">
    <location>
        <begin position="1"/>
        <end position="29"/>
    </location>
</feature>
<proteinExistence type="predicted"/>
<protein>
    <recommendedName>
        <fullName evidence="2">Sulfatase N-terminal domain-containing protein</fullName>
    </recommendedName>
</protein>
<keyword evidence="4" id="KW-1185">Reference proteome</keyword>
<evidence type="ECO:0000313" key="4">
    <source>
        <dbReference type="Proteomes" id="UP001424741"/>
    </source>
</evidence>
<reference evidence="3 4" key="1">
    <citation type="submission" date="2024-02" db="EMBL/GenBank/DDBJ databases">
        <title>Rubritalea halochordaticola NBRC 107102.</title>
        <authorList>
            <person name="Ichikawa N."/>
            <person name="Katano-Makiyama Y."/>
            <person name="Hidaka K."/>
        </authorList>
    </citation>
    <scope>NUCLEOTIDE SEQUENCE [LARGE SCALE GENOMIC DNA]</scope>
    <source>
        <strain evidence="3 4">NBRC 107102</strain>
    </source>
</reference>
<dbReference type="InterPro" id="IPR017850">
    <property type="entry name" value="Alkaline_phosphatase_core_sf"/>
</dbReference>
<evidence type="ECO:0000313" key="3">
    <source>
        <dbReference type="EMBL" id="GAA5494458.1"/>
    </source>
</evidence>
<feature type="chain" id="PRO_5046571586" description="Sulfatase N-terminal domain-containing protein" evidence="1">
    <location>
        <begin position="30"/>
        <end position="525"/>
    </location>
</feature>
<dbReference type="Pfam" id="PF00884">
    <property type="entry name" value="Sulfatase"/>
    <property type="match status" value="1"/>
</dbReference>
<evidence type="ECO:0000256" key="1">
    <source>
        <dbReference type="SAM" id="SignalP"/>
    </source>
</evidence>
<feature type="domain" description="Sulfatase N-terminal" evidence="2">
    <location>
        <begin position="44"/>
        <end position="374"/>
    </location>
</feature>
<name>A0ABP9UW61_9BACT</name>
<dbReference type="PANTHER" id="PTHR43751:SF2">
    <property type="entry name" value="SULFATASE N-TERMINAL DOMAIN-CONTAINING PROTEIN"/>
    <property type="match status" value="1"/>
</dbReference>
<gene>
    <name evidence="3" type="ORF">Rhal01_00619</name>
</gene>
<sequence length="525" mass="59061">MKLKQTLNISARSLWSVALCSGLAMSAMAQDSNDSATSGDKKRPNILIIWGDDVGMWNISAYHRGMMGGSTPNIDRIANEGLIFMDHYAQASCTAGRAAFITGQYPIRVGLSTVGLPGSPLGLSEEDPTLAECLKPLGYATGQFGKNHLGDLDKHLPTNHGFDEFYGILYHLNAGEYTEQYDFPKDPEVAKQFAQRGVVHSWAQADGSQKIEDKGPFGRERQRNLDQEVMVESKRFIKESVEAGKPFFVWHNTTRMHYRTNLNKDYDGVTGYGLYADGMKELDDDVGELLNLLKELKVDDNTIVMFSTDNGAASNSWPDGGNQPFRGEKGVGGYEGGFRVPMVVRWPGMIPAGKSTGEFMTMEDWVPTIMSMLGQPDLKDNLLKGHKMGDKTYKVHLDGYDQTDLLTNLGKSKRKEFFYFTEATLHGVRYGDWKFLFKKQDKWFNGVQQDLTTPVITNLKLDPFERFHEARGYDEWQENRSWTIQPAMKVVAKFMESLKEYPPRAKSFSPNIDDMMGEMETGNAR</sequence>
<dbReference type="SUPFAM" id="SSF53649">
    <property type="entry name" value="Alkaline phosphatase-like"/>
    <property type="match status" value="1"/>
</dbReference>
<evidence type="ECO:0000259" key="2">
    <source>
        <dbReference type="Pfam" id="PF00884"/>
    </source>
</evidence>
<dbReference type="Gene3D" id="3.40.720.10">
    <property type="entry name" value="Alkaline Phosphatase, subunit A"/>
    <property type="match status" value="1"/>
</dbReference>